<dbReference type="GO" id="GO:0000462">
    <property type="term" value="P:maturation of SSU-rRNA from tricistronic rRNA transcript (SSU-rRNA, 5.8S rRNA, LSU-rRNA)"/>
    <property type="evidence" value="ECO:0007669"/>
    <property type="project" value="TreeGrafter"/>
</dbReference>
<evidence type="ECO:0000313" key="7">
    <source>
        <dbReference type="EnsemblMetazoa" id="SMAR003394-PA"/>
    </source>
</evidence>
<dbReference type="GO" id="GO:0032040">
    <property type="term" value="C:small-subunit processome"/>
    <property type="evidence" value="ECO:0007669"/>
    <property type="project" value="TreeGrafter"/>
</dbReference>
<comment type="subcellular location">
    <subcellularLocation>
        <location evidence="1">Nucleus</location>
    </subcellularLocation>
</comment>
<dbReference type="OMA" id="DWGGMNE"/>
<reference evidence="8" key="1">
    <citation type="submission" date="2011-05" db="EMBL/GenBank/DDBJ databases">
        <authorList>
            <person name="Richards S.R."/>
            <person name="Qu J."/>
            <person name="Jiang H."/>
            <person name="Jhangiani S.N."/>
            <person name="Agravi P."/>
            <person name="Goodspeed R."/>
            <person name="Gross S."/>
            <person name="Mandapat C."/>
            <person name="Jackson L."/>
            <person name="Mathew T."/>
            <person name="Pu L."/>
            <person name="Thornton R."/>
            <person name="Saada N."/>
            <person name="Wilczek-Boney K.B."/>
            <person name="Lee S."/>
            <person name="Kovar C."/>
            <person name="Wu Y."/>
            <person name="Scherer S.E."/>
            <person name="Worley K.C."/>
            <person name="Muzny D.M."/>
            <person name="Gibbs R."/>
        </authorList>
    </citation>
    <scope>NUCLEOTIDE SEQUENCE</scope>
    <source>
        <strain evidence="8">Brora</strain>
    </source>
</reference>
<evidence type="ECO:0000256" key="1">
    <source>
        <dbReference type="ARBA" id="ARBA00004123"/>
    </source>
</evidence>
<dbReference type="PANTHER" id="PTHR13237:SF8">
    <property type="entry name" value="SOMETHING ABOUT SILENCING PROTEIN 10"/>
    <property type="match status" value="1"/>
</dbReference>
<reference evidence="7" key="2">
    <citation type="submission" date="2015-02" db="UniProtKB">
        <authorList>
            <consortium name="EnsemblMetazoa"/>
        </authorList>
    </citation>
    <scope>IDENTIFICATION</scope>
</reference>
<evidence type="ECO:0000313" key="8">
    <source>
        <dbReference type="Proteomes" id="UP000014500"/>
    </source>
</evidence>
<evidence type="ECO:0000256" key="2">
    <source>
        <dbReference type="ARBA" id="ARBA00010979"/>
    </source>
</evidence>
<proteinExistence type="inferred from homology"/>
<feature type="compositionally biased region" description="Basic and acidic residues" evidence="5">
    <location>
        <begin position="32"/>
        <end position="43"/>
    </location>
</feature>
<evidence type="ECO:0000256" key="5">
    <source>
        <dbReference type="SAM" id="MobiDB-lite"/>
    </source>
</evidence>
<dbReference type="AlphaFoldDB" id="T1IQS0"/>
<dbReference type="Pfam" id="PF04000">
    <property type="entry name" value="Sas10_Utp3"/>
    <property type="match status" value="1"/>
</dbReference>
<organism evidence="7 8">
    <name type="scientific">Strigamia maritima</name>
    <name type="common">European centipede</name>
    <name type="synonym">Geophilus maritimus</name>
    <dbReference type="NCBI Taxonomy" id="126957"/>
    <lineage>
        <taxon>Eukaryota</taxon>
        <taxon>Metazoa</taxon>
        <taxon>Ecdysozoa</taxon>
        <taxon>Arthropoda</taxon>
        <taxon>Myriapoda</taxon>
        <taxon>Chilopoda</taxon>
        <taxon>Pleurostigmophora</taxon>
        <taxon>Geophilomorpha</taxon>
        <taxon>Linotaeniidae</taxon>
        <taxon>Strigamia</taxon>
    </lineage>
</organism>
<dbReference type="PANTHER" id="PTHR13237">
    <property type="entry name" value="SOMETHING ABOUT SILENCING PROTEIN 10-RELATED"/>
    <property type="match status" value="1"/>
</dbReference>
<dbReference type="InterPro" id="IPR007146">
    <property type="entry name" value="Sas10/Utp3/C1D"/>
</dbReference>
<dbReference type="HOGENOM" id="CLU_025161_1_0_1"/>
<dbReference type="eggNOG" id="KOG3118">
    <property type="taxonomic scope" value="Eukaryota"/>
</dbReference>
<name>T1IQS0_STRMM</name>
<protein>
    <recommendedName>
        <fullName evidence="6">Sas10 C-terminal domain-containing protein</fullName>
    </recommendedName>
</protein>
<feature type="compositionally biased region" description="Acidic residues" evidence="5">
    <location>
        <begin position="45"/>
        <end position="59"/>
    </location>
</feature>
<dbReference type="PhylomeDB" id="T1IQS0"/>
<dbReference type="Pfam" id="PF09368">
    <property type="entry name" value="Sas10"/>
    <property type="match status" value="1"/>
</dbReference>
<sequence>MSSDISQDGESDGSLEEEGLFPVASDEESDDDKFYRSTDKIPSDLESDLDEGNDEDEIDGSAWGKSKKTYYSTDYVDNDFGGYEGSDAEMAEEEEKEALQLQKALIAELDNDDFGIDLFKKVETQAVENVEKIVVDSSTLSLNEKLELLKTESPELLDLIEDIQKKFSDAQEVLKLSANCGKQLEDCYDIKLQLLLRYCVNGLFYLAMKAKREQMNNHPVKKIISNYQLLLDQISAVIEQHDEEISDDDSIVYDSDIEESKMDISVDDDLGDNSKRVRFNLDEEPLDEKRAITNQIAKNRGLTPRRKKEYKNPRVKHRLKYKKAKIRRRGQIREVKTETTRYGGEISGIKIGLKKSIKLK</sequence>
<dbReference type="InterPro" id="IPR018972">
    <property type="entry name" value="Sas10_C_dom"/>
</dbReference>
<evidence type="ECO:0000256" key="4">
    <source>
        <dbReference type="ARBA" id="ARBA00023242"/>
    </source>
</evidence>
<dbReference type="STRING" id="126957.T1IQS0"/>
<comment type="similarity">
    <text evidence="2">Belongs to the SAS10 family.</text>
</comment>
<evidence type="ECO:0000259" key="6">
    <source>
        <dbReference type="Pfam" id="PF09368"/>
    </source>
</evidence>
<dbReference type="Proteomes" id="UP000014500">
    <property type="component" value="Unassembled WGS sequence"/>
</dbReference>
<feature type="compositionally biased region" description="Acidic residues" evidence="5">
    <location>
        <begin position="7"/>
        <end position="31"/>
    </location>
</feature>
<dbReference type="EMBL" id="JH431313">
    <property type="status" value="NOT_ANNOTATED_CDS"/>
    <property type="molecule type" value="Genomic_DNA"/>
</dbReference>
<keyword evidence="4" id="KW-0539">Nucleus</keyword>
<dbReference type="EnsemblMetazoa" id="SMAR003394-RA">
    <property type="protein sequence ID" value="SMAR003394-PA"/>
    <property type="gene ID" value="SMAR003394"/>
</dbReference>
<evidence type="ECO:0000256" key="3">
    <source>
        <dbReference type="ARBA" id="ARBA00022553"/>
    </source>
</evidence>
<feature type="region of interest" description="Disordered" evidence="5">
    <location>
        <begin position="1"/>
        <end position="63"/>
    </location>
</feature>
<keyword evidence="3" id="KW-0597">Phosphoprotein</keyword>
<keyword evidence="8" id="KW-1185">Reference proteome</keyword>
<feature type="domain" description="Sas10 C-terminal" evidence="6">
    <location>
        <begin position="287"/>
        <end position="359"/>
    </location>
</feature>
<accession>T1IQS0</accession>